<reference evidence="1" key="1">
    <citation type="submission" date="2023-02" db="EMBL/GenBank/DDBJ databases">
        <authorList>
            <person name="Palmer J.M."/>
        </authorList>
    </citation>
    <scope>NUCLEOTIDE SEQUENCE</scope>
    <source>
        <strain evidence="1">FW57</strain>
    </source>
</reference>
<dbReference type="InterPro" id="IPR039327">
    <property type="entry name" value="CON7-like"/>
</dbReference>
<dbReference type="PANTHER" id="PTHR36167:SF4">
    <property type="entry name" value="FUNGAL N-TERMINAL DOMAIN-CONTAINING PROTEIN"/>
    <property type="match status" value="1"/>
</dbReference>
<protein>
    <recommendedName>
        <fullName evidence="3">Fungal N-terminal domain-containing protein</fullName>
    </recommendedName>
</protein>
<dbReference type="Proteomes" id="UP001197093">
    <property type="component" value="Unassembled WGS sequence"/>
</dbReference>
<dbReference type="GO" id="GO:0006355">
    <property type="term" value="P:regulation of DNA-templated transcription"/>
    <property type="evidence" value="ECO:0007669"/>
    <property type="project" value="InterPro"/>
</dbReference>
<organism evidence="1 2">
    <name type="scientific">Staphylotrichum longicolle</name>
    <dbReference type="NCBI Taxonomy" id="669026"/>
    <lineage>
        <taxon>Eukaryota</taxon>
        <taxon>Fungi</taxon>
        <taxon>Dikarya</taxon>
        <taxon>Ascomycota</taxon>
        <taxon>Pezizomycotina</taxon>
        <taxon>Sordariomycetes</taxon>
        <taxon>Sordariomycetidae</taxon>
        <taxon>Sordariales</taxon>
        <taxon>Chaetomiaceae</taxon>
        <taxon>Staphylotrichum</taxon>
    </lineage>
</organism>
<dbReference type="EMBL" id="JAHCVI010000001">
    <property type="protein sequence ID" value="KAG7290133.1"/>
    <property type="molecule type" value="Genomic_DNA"/>
</dbReference>
<evidence type="ECO:0008006" key="3">
    <source>
        <dbReference type="Google" id="ProtNLM"/>
    </source>
</evidence>
<evidence type="ECO:0000313" key="2">
    <source>
        <dbReference type="Proteomes" id="UP001197093"/>
    </source>
</evidence>
<proteinExistence type="predicted"/>
<keyword evidence="2" id="KW-1185">Reference proteome</keyword>
<evidence type="ECO:0000313" key="1">
    <source>
        <dbReference type="EMBL" id="KAG7290133.1"/>
    </source>
</evidence>
<name>A0AAD4I2N4_9PEZI</name>
<gene>
    <name evidence="1" type="ORF">NEMBOFW57_000130</name>
</gene>
<accession>A0AAD4I2N4</accession>
<dbReference type="PANTHER" id="PTHR36167">
    <property type="entry name" value="C2H2 FINGER DOMAIN TRANSCRIPTION FACTOR (EUROFUNG)-RELATED"/>
    <property type="match status" value="1"/>
</dbReference>
<comment type="caution">
    <text evidence="1">The sequence shown here is derived from an EMBL/GenBank/DDBJ whole genome shotgun (WGS) entry which is preliminary data.</text>
</comment>
<sequence length="157" mass="17878">MADVLSLVASIIQVAAFGLKLSRTLHDYGEAVVGAEKRLEGLEKDIVFTSKIMSRLGSHLRDSHVQALVSEHTIQVAQEGVDECHAIFQAMENVVEKIRKSGSLARRLNDEELAAHRARIRELLVEKEYYTQRYLEERRRYNELLDRINSNSVDDGE</sequence>
<dbReference type="AlphaFoldDB" id="A0AAD4I2N4"/>